<dbReference type="Gene3D" id="3.40.50.360">
    <property type="match status" value="1"/>
</dbReference>
<dbReference type="OrthoDB" id="9787136at2"/>
<dbReference type="EMBL" id="NEVL01000001">
    <property type="protein sequence ID" value="OZI40370.1"/>
    <property type="molecule type" value="Genomic_DNA"/>
</dbReference>
<feature type="binding site" evidence="6">
    <location>
        <position position="9"/>
    </location>
    <ligand>
        <name>FMN</name>
        <dbReference type="ChEBI" id="CHEBI:58210"/>
    </ligand>
</feature>
<dbReference type="EC" id="1.6.5.-" evidence="6"/>
<reference evidence="8 11" key="2">
    <citation type="submission" date="2017-05" db="EMBL/GenBank/DDBJ databases">
        <title>Complete and WGS of Bordetella genogroups.</title>
        <authorList>
            <person name="Spilker T."/>
            <person name="LiPuma J."/>
        </authorList>
    </citation>
    <scope>NUCLEOTIDE SEQUENCE [LARGE SCALE GENOMIC DNA]</scope>
    <source>
        <strain evidence="8 11">AU17610</strain>
    </source>
</reference>
<dbReference type="InterPro" id="IPR023048">
    <property type="entry name" value="NADH:quinone_OxRdtase_FMN_depd"/>
</dbReference>
<dbReference type="PANTHER" id="PTHR43741:SF4">
    <property type="entry name" value="FMN-DEPENDENT NADH:QUINONE OXIDOREDUCTASE"/>
    <property type="match status" value="1"/>
</dbReference>
<keyword evidence="1 6" id="KW-0285">Flavoprotein</keyword>
<evidence type="ECO:0000256" key="4">
    <source>
        <dbReference type="ARBA" id="ARBA00023027"/>
    </source>
</evidence>
<comment type="catalytic activity">
    <reaction evidence="5">
        <text>N,N-dimethyl-1,4-phenylenediamine + anthranilate + 2 NAD(+) = 2-(4-dimethylaminophenyl)diazenylbenzoate + 2 NADH + 2 H(+)</text>
        <dbReference type="Rhea" id="RHEA:55872"/>
        <dbReference type="ChEBI" id="CHEBI:15378"/>
        <dbReference type="ChEBI" id="CHEBI:15783"/>
        <dbReference type="ChEBI" id="CHEBI:16567"/>
        <dbReference type="ChEBI" id="CHEBI:57540"/>
        <dbReference type="ChEBI" id="CHEBI:57945"/>
        <dbReference type="ChEBI" id="CHEBI:71579"/>
        <dbReference type="EC" id="1.7.1.17"/>
    </reaction>
    <physiologicalReaction direction="right-to-left" evidence="5">
        <dbReference type="Rhea" id="RHEA:55874"/>
    </physiologicalReaction>
</comment>
<dbReference type="GO" id="GO:0016655">
    <property type="term" value="F:oxidoreductase activity, acting on NAD(P)H, quinone or similar compound as acceptor"/>
    <property type="evidence" value="ECO:0007669"/>
    <property type="project" value="InterPro"/>
</dbReference>
<keyword evidence="3 6" id="KW-0560">Oxidoreductase</keyword>
<dbReference type="InterPro" id="IPR029039">
    <property type="entry name" value="Flavoprotein-like_sf"/>
</dbReference>
<comment type="catalytic activity">
    <reaction evidence="6">
        <text>2 a quinone + NADH + H(+) = 2 a 1,4-benzosemiquinone + NAD(+)</text>
        <dbReference type="Rhea" id="RHEA:65952"/>
        <dbReference type="ChEBI" id="CHEBI:15378"/>
        <dbReference type="ChEBI" id="CHEBI:57540"/>
        <dbReference type="ChEBI" id="CHEBI:57945"/>
        <dbReference type="ChEBI" id="CHEBI:132124"/>
        <dbReference type="ChEBI" id="CHEBI:134225"/>
    </reaction>
</comment>
<organism evidence="8 11">
    <name type="scientific">Bordetella genomosp. 1</name>
    <dbReference type="NCBI Taxonomy" id="1395607"/>
    <lineage>
        <taxon>Bacteria</taxon>
        <taxon>Pseudomonadati</taxon>
        <taxon>Pseudomonadota</taxon>
        <taxon>Betaproteobacteria</taxon>
        <taxon>Burkholderiales</taxon>
        <taxon>Alcaligenaceae</taxon>
        <taxon>Bordetella</taxon>
    </lineage>
</organism>
<comment type="similarity">
    <text evidence="6">Belongs to the azoreductase type 1 family.</text>
</comment>
<dbReference type="GO" id="GO:0016652">
    <property type="term" value="F:oxidoreductase activity, acting on NAD(P)H as acceptor"/>
    <property type="evidence" value="ECO:0007669"/>
    <property type="project" value="UniProtKB-UniRule"/>
</dbReference>
<evidence type="ECO:0000313" key="11">
    <source>
        <dbReference type="Proteomes" id="UP000217005"/>
    </source>
</evidence>
<dbReference type="InterPro" id="IPR003680">
    <property type="entry name" value="Flavodoxin_fold"/>
</dbReference>
<sequence length="202" mass="21756">MNILRLLCSARGADSESHRLSDQLLEHLSRRHAGTPITVTDFDTNTLLHVDGGYARALAAPADPDGTAAGALAVSDRLIAALRAADVLVIATPMHNFTVPSALKSWIDHVLRVRHTFRIEPQGKIGTLADRPVYVAVSSGGLFSGPLARQPDFLTPYLRHALATMGLMQVQVFSVEGTARGPELLEAARTHGQDQLRAHFNA</sequence>
<dbReference type="EMBL" id="NEVR01000001">
    <property type="protein sequence ID" value="OZI68572.1"/>
    <property type="molecule type" value="Genomic_DNA"/>
</dbReference>
<dbReference type="GO" id="GO:0010181">
    <property type="term" value="F:FMN binding"/>
    <property type="evidence" value="ECO:0007669"/>
    <property type="project" value="UniProtKB-UniRule"/>
</dbReference>
<dbReference type="HAMAP" id="MF_01216">
    <property type="entry name" value="Azoreductase_type1"/>
    <property type="match status" value="1"/>
</dbReference>
<dbReference type="Pfam" id="PF02525">
    <property type="entry name" value="Flavodoxin_2"/>
    <property type="match status" value="1"/>
</dbReference>
<evidence type="ECO:0000313" key="9">
    <source>
        <dbReference type="EMBL" id="OZI68572.1"/>
    </source>
</evidence>
<dbReference type="SUPFAM" id="SSF52218">
    <property type="entry name" value="Flavoproteins"/>
    <property type="match status" value="1"/>
</dbReference>
<feature type="binding site" evidence="6">
    <location>
        <begin position="15"/>
        <end position="17"/>
    </location>
    <ligand>
        <name>FMN</name>
        <dbReference type="ChEBI" id="CHEBI:58210"/>
    </ligand>
</feature>
<comment type="function">
    <text evidence="6">Also exhibits azoreductase activity. Catalyzes the reductive cleavage of the azo bond in aromatic azo compounds to the corresponding amines.</text>
</comment>
<evidence type="ECO:0000256" key="1">
    <source>
        <dbReference type="ARBA" id="ARBA00022630"/>
    </source>
</evidence>
<keyword evidence="2 6" id="KW-0288">FMN</keyword>
<protein>
    <recommendedName>
        <fullName evidence="6">FMN dependent NADH:quinone oxidoreductase</fullName>
        <ecNumber evidence="6">1.6.5.-</ecNumber>
    </recommendedName>
    <alternativeName>
        <fullName evidence="6">Azo-dye reductase</fullName>
    </alternativeName>
    <alternativeName>
        <fullName evidence="6">FMN-dependent NADH-azo compound oxidoreductase</fullName>
    </alternativeName>
    <alternativeName>
        <fullName evidence="6">FMN-dependent NADH-azoreductase</fullName>
        <ecNumber evidence="6">1.7.1.17</ecNumber>
    </alternativeName>
</protein>
<evidence type="ECO:0000256" key="2">
    <source>
        <dbReference type="ARBA" id="ARBA00022643"/>
    </source>
</evidence>
<keyword evidence="4 6" id="KW-0520">NAD</keyword>
<dbReference type="RefSeq" id="WP_094824488.1">
    <property type="nucleotide sequence ID" value="NZ_NEVL01000001.1"/>
</dbReference>
<evidence type="ECO:0000256" key="3">
    <source>
        <dbReference type="ARBA" id="ARBA00023002"/>
    </source>
</evidence>
<dbReference type="GO" id="GO:0009055">
    <property type="term" value="F:electron transfer activity"/>
    <property type="evidence" value="ECO:0007669"/>
    <property type="project" value="UniProtKB-UniRule"/>
</dbReference>
<evidence type="ECO:0000256" key="5">
    <source>
        <dbReference type="ARBA" id="ARBA00048542"/>
    </source>
</evidence>
<comment type="cofactor">
    <cofactor evidence="6">
        <name>FMN</name>
        <dbReference type="ChEBI" id="CHEBI:58210"/>
    </cofactor>
    <text evidence="6">Binds 1 FMN per subunit.</text>
</comment>
<dbReference type="Proteomes" id="UP000217005">
    <property type="component" value="Unassembled WGS sequence"/>
</dbReference>
<comment type="caution">
    <text evidence="8">The sequence shown here is derived from an EMBL/GenBank/DDBJ whole genome shotgun (WGS) entry which is preliminary data.</text>
</comment>
<dbReference type="InterPro" id="IPR050104">
    <property type="entry name" value="FMN-dep_NADH:Q_OxRdtase_AzoR1"/>
</dbReference>
<gene>
    <name evidence="6" type="primary">azoR</name>
    <name evidence="9" type="ORF">CAL27_03665</name>
    <name evidence="8" type="ORF">CEG14_00965</name>
</gene>
<evidence type="ECO:0000259" key="7">
    <source>
        <dbReference type="Pfam" id="PF02525"/>
    </source>
</evidence>
<feature type="binding site" evidence="6">
    <location>
        <begin position="138"/>
        <end position="141"/>
    </location>
    <ligand>
        <name>FMN</name>
        <dbReference type="ChEBI" id="CHEBI:58210"/>
    </ligand>
</feature>
<dbReference type="Proteomes" id="UP000216354">
    <property type="component" value="Unassembled WGS sequence"/>
</dbReference>
<proteinExistence type="inferred from homology"/>
<feature type="domain" description="Flavodoxin-like fold" evidence="7">
    <location>
        <begin position="1"/>
        <end position="199"/>
    </location>
</feature>
<evidence type="ECO:0000313" key="10">
    <source>
        <dbReference type="Proteomes" id="UP000216354"/>
    </source>
</evidence>
<dbReference type="PANTHER" id="PTHR43741">
    <property type="entry name" value="FMN-DEPENDENT NADH-AZOREDUCTASE 1"/>
    <property type="match status" value="1"/>
</dbReference>
<comment type="function">
    <text evidence="6">Quinone reductase that provides resistance to thiol-specific stress caused by electrophilic quinones.</text>
</comment>
<accession>A0A261SU21</accession>
<keyword evidence="10" id="KW-1185">Reference proteome</keyword>
<comment type="subunit">
    <text evidence="6">Homodimer.</text>
</comment>
<evidence type="ECO:0000313" key="8">
    <source>
        <dbReference type="EMBL" id="OZI40370.1"/>
    </source>
</evidence>
<dbReference type="AlphaFoldDB" id="A0A261SU21"/>
<evidence type="ECO:0000256" key="6">
    <source>
        <dbReference type="HAMAP-Rule" id="MF_01216"/>
    </source>
</evidence>
<name>A0A261SU21_9BORD</name>
<reference evidence="9 10" key="1">
    <citation type="submission" date="2017-05" db="EMBL/GenBank/DDBJ databases">
        <title>Complete and WGS of Bordetella genogroups.</title>
        <authorList>
            <person name="Spilker T."/>
            <person name="Lipuma J."/>
        </authorList>
    </citation>
    <scope>NUCLEOTIDE SEQUENCE [LARGE SCALE GENOMIC DNA]</scope>
    <source>
        <strain evidence="9 10">AU9795</strain>
    </source>
</reference>
<comment type="caution">
    <text evidence="6">Lacks conserved residue(s) required for the propagation of feature annotation.</text>
</comment>
<dbReference type="EC" id="1.7.1.17" evidence="6"/>